<organism evidence="1 2">
    <name type="scientific">Psophocarpus tetragonolobus</name>
    <name type="common">Winged bean</name>
    <name type="synonym">Dolichos tetragonolobus</name>
    <dbReference type="NCBI Taxonomy" id="3891"/>
    <lineage>
        <taxon>Eukaryota</taxon>
        <taxon>Viridiplantae</taxon>
        <taxon>Streptophyta</taxon>
        <taxon>Embryophyta</taxon>
        <taxon>Tracheophyta</taxon>
        <taxon>Spermatophyta</taxon>
        <taxon>Magnoliopsida</taxon>
        <taxon>eudicotyledons</taxon>
        <taxon>Gunneridae</taxon>
        <taxon>Pentapetalae</taxon>
        <taxon>rosids</taxon>
        <taxon>fabids</taxon>
        <taxon>Fabales</taxon>
        <taxon>Fabaceae</taxon>
        <taxon>Papilionoideae</taxon>
        <taxon>50 kb inversion clade</taxon>
        <taxon>NPAAA clade</taxon>
        <taxon>indigoferoid/millettioid clade</taxon>
        <taxon>Phaseoleae</taxon>
        <taxon>Psophocarpus</taxon>
    </lineage>
</organism>
<proteinExistence type="predicted"/>
<dbReference type="Proteomes" id="UP001386955">
    <property type="component" value="Unassembled WGS sequence"/>
</dbReference>
<protein>
    <submittedName>
        <fullName evidence="1">Uncharacterized protein</fullName>
    </submittedName>
</protein>
<comment type="caution">
    <text evidence="1">The sequence shown here is derived from an EMBL/GenBank/DDBJ whole genome shotgun (WGS) entry which is preliminary data.</text>
</comment>
<sequence>MVGCHFRDLNFDPPASLPLEVVSTIVLVSSFPLISIELSVCCSIAARGGNSSDCLRDIYNLFYIMSKLDKSFVLVLAKRIGLYRPLPKKFVPSISEGRRNHILIIGKTVMPSLMPPTPTVLSLMLHSMMCLWPPRTEFHAKESA</sequence>
<dbReference type="AlphaFoldDB" id="A0AAN9XUV2"/>
<evidence type="ECO:0000313" key="1">
    <source>
        <dbReference type="EMBL" id="KAK7410806.1"/>
    </source>
</evidence>
<accession>A0AAN9XUV2</accession>
<gene>
    <name evidence="1" type="ORF">VNO78_01913</name>
</gene>
<reference evidence="1 2" key="1">
    <citation type="submission" date="2024-01" db="EMBL/GenBank/DDBJ databases">
        <title>The genomes of 5 underutilized Papilionoideae crops provide insights into root nodulation and disease resistanc.</title>
        <authorList>
            <person name="Jiang F."/>
        </authorList>
    </citation>
    <scope>NUCLEOTIDE SEQUENCE [LARGE SCALE GENOMIC DNA]</scope>
    <source>
        <strain evidence="1">DUOXIRENSHENG_FW03</strain>
        <tissue evidence="1">Leaves</tissue>
    </source>
</reference>
<name>A0AAN9XUV2_PSOTE</name>
<evidence type="ECO:0000313" key="2">
    <source>
        <dbReference type="Proteomes" id="UP001386955"/>
    </source>
</evidence>
<dbReference type="EMBL" id="JAYMYS010000001">
    <property type="protein sequence ID" value="KAK7410806.1"/>
    <property type="molecule type" value="Genomic_DNA"/>
</dbReference>
<keyword evidence="2" id="KW-1185">Reference proteome</keyword>